<name>A0A261XT23_9FUNG</name>
<accession>A0A261XT23</accession>
<evidence type="ECO:0000313" key="2">
    <source>
        <dbReference type="Proteomes" id="UP000242875"/>
    </source>
</evidence>
<organism evidence="1 2">
    <name type="scientific">Bifiguratus adelaidae</name>
    <dbReference type="NCBI Taxonomy" id="1938954"/>
    <lineage>
        <taxon>Eukaryota</taxon>
        <taxon>Fungi</taxon>
        <taxon>Fungi incertae sedis</taxon>
        <taxon>Mucoromycota</taxon>
        <taxon>Mucoromycotina</taxon>
        <taxon>Endogonomycetes</taxon>
        <taxon>Endogonales</taxon>
        <taxon>Endogonales incertae sedis</taxon>
        <taxon>Bifiguratus</taxon>
    </lineage>
</organism>
<dbReference type="Proteomes" id="UP000242875">
    <property type="component" value="Unassembled WGS sequence"/>
</dbReference>
<gene>
    <name evidence="1" type="ORF">BZG36_05551</name>
</gene>
<comment type="caution">
    <text evidence="1">The sequence shown here is derived from an EMBL/GenBank/DDBJ whole genome shotgun (WGS) entry which is preliminary data.</text>
</comment>
<proteinExistence type="predicted"/>
<sequence>MVRVQELADDQVANLPRTGVPKGTLNHALMTDFDASELEYVSSSMDMSEYDHDTLFTDGLDETDEDVLFIFANMDDNGFDSSLLTEHEQDLLELALFMRRKHISLDMWSYEDNVEGLRVTEPRTGQKVKEGQEVSIVVDRVVNNLGKRIIAVELYEITNAAKKEAKLIEQVGGNHNIRLNHSATLKDKFNVPKGTKLPGTFTYRVWVENDAGPDCTLLSGSFTATK</sequence>
<evidence type="ECO:0000313" key="1">
    <source>
        <dbReference type="EMBL" id="OZJ01508.1"/>
    </source>
</evidence>
<dbReference type="AlphaFoldDB" id="A0A261XT23"/>
<keyword evidence="2" id="KW-1185">Reference proteome</keyword>
<dbReference type="OrthoDB" id="2319449at2759"/>
<protein>
    <submittedName>
        <fullName evidence="1">Uncharacterized protein</fullName>
    </submittedName>
</protein>
<dbReference type="EMBL" id="MVBO01000325">
    <property type="protein sequence ID" value="OZJ01508.1"/>
    <property type="molecule type" value="Genomic_DNA"/>
</dbReference>
<reference evidence="1 2" key="1">
    <citation type="journal article" date="2017" name="Mycologia">
        <title>Bifiguratus adelaidae, gen. et sp. nov., a new member of Mucoromycotina in endophytic and soil-dwelling habitats.</title>
        <authorList>
            <person name="Torres-Cruz T.J."/>
            <person name="Billingsley Tobias T.L."/>
            <person name="Almatruk M."/>
            <person name="Hesse C."/>
            <person name="Kuske C.R."/>
            <person name="Desiro A."/>
            <person name="Benucci G.M."/>
            <person name="Bonito G."/>
            <person name="Stajich J.E."/>
            <person name="Dunlap C."/>
            <person name="Arnold A.E."/>
            <person name="Porras-Alfaro A."/>
        </authorList>
    </citation>
    <scope>NUCLEOTIDE SEQUENCE [LARGE SCALE GENOMIC DNA]</scope>
    <source>
        <strain evidence="1 2">AZ0501</strain>
    </source>
</reference>